<proteinExistence type="predicted"/>
<reference evidence="1 2" key="1">
    <citation type="submission" date="2018-07" db="EMBL/GenBank/DDBJ databases">
        <title>Complete genome sequence of Flavobacterium psychrolimnae LMG 22018.</title>
        <authorList>
            <person name="Kim D.-U."/>
        </authorList>
    </citation>
    <scope>NUCLEOTIDE SEQUENCE [LARGE SCALE GENOMIC DNA]</scope>
    <source>
        <strain evidence="1 2">LMG 22018</strain>
    </source>
</reference>
<keyword evidence="2" id="KW-1185">Reference proteome</keyword>
<organism evidence="1 2">
    <name type="scientific">Flavobacterium psychrolimnae</name>
    <dbReference type="NCBI Taxonomy" id="249351"/>
    <lineage>
        <taxon>Bacteria</taxon>
        <taxon>Pseudomonadati</taxon>
        <taxon>Bacteroidota</taxon>
        <taxon>Flavobacteriia</taxon>
        <taxon>Flavobacteriales</taxon>
        <taxon>Flavobacteriaceae</taxon>
        <taxon>Flavobacterium</taxon>
    </lineage>
</organism>
<comment type="caution">
    <text evidence="1">The sequence shown here is derived from an EMBL/GenBank/DDBJ whole genome shotgun (WGS) entry which is preliminary data.</text>
</comment>
<evidence type="ECO:0000313" key="1">
    <source>
        <dbReference type="EMBL" id="RBN49457.1"/>
    </source>
</evidence>
<accession>A0A366AZW9</accession>
<evidence type="ECO:0000313" key="2">
    <source>
        <dbReference type="Proteomes" id="UP000253676"/>
    </source>
</evidence>
<dbReference type="EMBL" id="QNUX01000013">
    <property type="protein sequence ID" value="RBN49457.1"/>
    <property type="molecule type" value="Genomic_DNA"/>
</dbReference>
<dbReference type="AlphaFoldDB" id="A0A366AZW9"/>
<dbReference type="OrthoDB" id="636834at2"/>
<name>A0A366AZW9_9FLAO</name>
<dbReference type="Proteomes" id="UP000253676">
    <property type="component" value="Unassembled WGS sequence"/>
</dbReference>
<dbReference type="RefSeq" id="WP_113637015.1">
    <property type="nucleotide sequence ID" value="NZ_QNUX01000013.1"/>
</dbReference>
<gene>
    <name evidence="1" type="ORF">DR980_13525</name>
</gene>
<sequence>MIKTHPLEWLDSLILQTFDPKNTTSSSISESTLSLTSENIAKESQKIQIQLKNEVFSLRKKRQIRLLIRKYHSTLIFLLDNVIENRKNIIFNAPNLSTSIDTIISALEELLSYIEIRFATYLSLDERVPITYLIVSRNELHLKLEKLQRKKWQNEIHQNIMESVISVLYQLIQSNRGYKITYRQILYQKELFKSIDDFDESEKSVDIYTSLDELLIRLNFNAQVYITCLINRIVSNLDMQTTLTDRMSKLLFIFKEFRQLYSNESIMFEPSQQNIKSVLHNWFKHEVAYLEREIELNASSRIGVQTKHIDATVALDNKIECILSTDQMGLILRATDESRILKARSMSQIFKTIVPYLSTPFKKDLSYQSVRSKSYNAEERDKEIAIQTLEKIIKKIKSY</sequence>
<protein>
    <submittedName>
        <fullName evidence="1">Uncharacterized protein</fullName>
    </submittedName>
</protein>